<dbReference type="GO" id="GO:0003677">
    <property type="term" value="F:DNA binding"/>
    <property type="evidence" value="ECO:0007669"/>
    <property type="project" value="InterPro"/>
</dbReference>
<dbReference type="Gene3D" id="3.40.600.10">
    <property type="entry name" value="DNA mismatch repair MutH/Restriction endonuclease, type II"/>
    <property type="match status" value="2"/>
</dbReference>
<keyword evidence="1" id="KW-0540">Nuclease</keyword>
<dbReference type="Pfam" id="PF02976">
    <property type="entry name" value="MutH"/>
    <property type="match status" value="1"/>
</dbReference>
<sequence>MEQRKYKTKQEVLIRGQEAVGKTLGEIDKTGRIATGKGAVGTVIEESWFGYKPNSKPAPDFEEAGVELKVTPYRQTPRGILAKERLVCDMLNYEEEYGKTFETSAFWTKCACMLLMSYEHKDGVPKVDFTIDKAVLFQFPDEDLEVIRNDWKVLMDKIKAGQAHLISEGDTMYLAACPKGRNSQDTRSQPFSPIPAMKRAYSLKSSYMTQILRRYIFGDEPCEKIIKDPAALRSTSFEDWFSAKVRPYTGMSRTELKAQLDVKTNAKNLNELLVSAMLGVKGHLSKTEEFQKAGIQLKAITVEVDGSIEQNVSFPKMDFCAMMNETWEE</sequence>
<dbReference type="NCBIfam" id="NF040973">
    <property type="entry name" value="restrict_Sau3AI"/>
    <property type="match status" value="1"/>
</dbReference>
<accession>A0A2A7AA21</accession>
<dbReference type="CDD" id="cd22356">
    <property type="entry name" value="Sau3AI_N-like"/>
    <property type="match status" value="1"/>
</dbReference>
<evidence type="ECO:0000259" key="4">
    <source>
        <dbReference type="SMART" id="SM00927"/>
    </source>
</evidence>
<evidence type="ECO:0000313" key="5">
    <source>
        <dbReference type="EMBL" id="PDX75985.1"/>
    </source>
</evidence>
<name>A0A2A7AA21_9FIRM</name>
<comment type="caution">
    <text evidence="5">The sequence shown here is derived from an EMBL/GenBank/DDBJ whole genome shotgun (WGS) entry which is preliminary data.</text>
</comment>
<dbReference type="GO" id="GO:0016787">
    <property type="term" value="F:hydrolase activity"/>
    <property type="evidence" value="ECO:0007669"/>
    <property type="project" value="UniProtKB-KW"/>
</dbReference>
<feature type="non-terminal residue" evidence="5">
    <location>
        <position position="329"/>
    </location>
</feature>
<dbReference type="GO" id="GO:0004519">
    <property type="term" value="F:endonuclease activity"/>
    <property type="evidence" value="ECO:0007669"/>
    <property type="project" value="UniProtKB-KW"/>
</dbReference>
<gene>
    <name evidence="5" type="ORF">CGS56_05905</name>
</gene>
<evidence type="ECO:0000256" key="1">
    <source>
        <dbReference type="ARBA" id="ARBA00022722"/>
    </source>
</evidence>
<dbReference type="InterPro" id="IPR011337">
    <property type="entry name" value="DNA_rep_MutH/RE_typeII_Sau3AI"/>
</dbReference>
<keyword evidence="3" id="KW-0378">Hydrolase</keyword>
<dbReference type="SUPFAM" id="SSF52980">
    <property type="entry name" value="Restriction endonuclease-like"/>
    <property type="match status" value="2"/>
</dbReference>
<dbReference type="InterPro" id="IPR037057">
    <property type="entry name" value="DNA_rep_MutH/T2_RE_sf"/>
</dbReference>
<dbReference type="Proteomes" id="UP000220157">
    <property type="component" value="Unassembled WGS sequence"/>
</dbReference>
<dbReference type="RefSeq" id="WP_097785257.1">
    <property type="nucleotide sequence ID" value="NZ_NMTW01000028.1"/>
</dbReference>
<evidence type="ECO:0000256" key="2">
    <source>
        <dbReference type="ARBA" id="ARBA00022759"/>
    </source>
</evidence>
<dbReference type="EMBL" id="NMTW01000028">
    <property type="protein sequence ID" value="PDX75985.1"/>
    <property type="molecule type" value="Genomic_DNA"/>
</dbReference>
<dbReference type="InterPro" id="IPR011335">
    <property type="entry name" value="Restrct_endonuc-II-like"/>
</dbReference>
<dbReference type="SMART" id="SM00927">
    <property type="entry name" value="MutH"/>
    <property type="match status" value="1"/>
</dbReference>
<protein>
    <submittedName>
        <fullName evidence="5">Restriction endonuclease</fullName>
    </submittedName>
</protein>
<dbReference type="AlphaFoldDB" id="A0A2A7AA21"/>
<proteinExistence type="predicted"/>
<organism evidence="5 6">
    <name type="scientific">Faecalibacterium prausnitzii</name>
    <dbReference type="NCBI Taxonomy" id="853"/>
    <lineage>
        <taxon>Bacteria</taxon>
        <taxon>Bacillati</taxon>
        <taxon>Bacillota</taxon>
        <taxon>Clostridia</taxon>
        <taxon>Eubacteriales</taxon>
        <taxon>Oscillospiraceae</taxon>
        <taxon>Faecalibacterium</taxon>
    </lineage>
</organism>
<evidence type="ECO:0000313" key="6">
    <source>
        <dbReference type="Proteomes" id="UP000220157"/>
    </source>
</evidence>
<reference evidence="5 6" key="1">
    <citation type="journal article" date="2017" name="Front. Microbiol.">
        <title>New Insights into the Diversity of the Genus Faecalibacterium.</title>
        <authorList>
            <person name="Benevides L."/>
            <person name="Burman S."/>
            <person name="Martin R."/>
            <person name="Robert V."/>
            <person name="Thomas M."/>
            <person name="Miquel S."/>
            <person name="Chain F."/>
            <person name="Sokol H."/>
            <person name="Bermudez-Humaran L.G."/>
            <person name="Morrison M."/>
            <person name="Langella P."/>
            <person name="Azevedo V.A."/>
            <person name="Chatel J.M."/>
            <person name="Soares S."/>
        </authorList>
    </citation>
    <scope>NUCLEOTIDE SEQUENCE [LARGE SCALE GENOMIC DNA]</scope>
    <source>
        <strain evidence="5 6">CNCM I 4573</strain>
    </source>
</reference>
<feature type="domain" description="DNA mismatch repair MutH/Type II restriction enzyme Sau3AI" evidence="4">
    <location>
        <begin position="49"/>
        <end position="150"/>
    </location>
</feature>
<keyword evidence="2 5" id="KW-0255">Endonuclease</keyword>
<evidence type="ECO:0000256" key="3">
    <source>
        <dbReference type="ARBA" id="ARBA00022801"/>
    </source>
</evidence>